<sequence length="142" mass="15710">IDAFLAYPFDIDQEFQEGLQSILSTAPPEAELSNTILRAQLFYFNRKTGLSLNPHELAASESSNKQEEAVETEKSESQQVEPHTAAPPSAGDAPYPLSFAQLAELIQSNRTDLIPNNDIIPNTVLEGQSSESRTPARRKPWE</sequence>
<evidence type="ECO:0000256" key="1">
    <source>
        <dbReference type="SAM" id="MobiDB-lite"/>
    </source>
</evidence>
<name>M5G774_DACPD</name>
<evidence type="ECO:0000259" key="3">
    <source>
        <dbReference type="Pfam" id="PF25871"/>
    </source>
</evidence>
<feature type="region of interest" description="Disordered" evidence="1">
    <location>
        <begin position="54"/>
        <end position="95"/>
    </location>
</feature>
<feature type="region of interest" description="Disordered" evidence="1">
    <location>
        <begin position="111"/>
        <end position="142"/>
    </location>
</feature>
<dbReference type="PANTHER" id="PTHR36855">
    <property type="entry name" value="CHROMOSOME 10, WHOLE GENOME SHOTGUN SEQUENCE"/>
    <property type="match status" value="1"/>
</dbReference>
<proteinExistence type="predicted"/>
<dbReference type="OMA" id="RVFYFNR"/>
<feature type="compositionally biased region" description="Basic and acidic residues" evidence="1">
    <location>
        <begin position="64"/>
        <end position="76"/>
    </location>
</feature>
<feature type="domain" description="PEX14-like helix-turn-helix" evidence="3">
    <location>
        <begin position="2"/>
        <end position="64"/>
    </location>
</feature>
<protein>
    <submittedName>
        <fullName evidence="4">Uncharacterized protein</fullName>
    </submittedName>
</protein>
<dbReference type="Pfam" id="PF25871">
    <property type="entry name" value="HTH_76"/>
    <property type="match status" value="1"/>
</dbReference>
<dbReference type="AlphaFoldDB" id="M5G774"/>
<gene>
    <name evidence="4" type="ORF">DACRYDRAFT_39017</name>
</gene>
<dbReference type="EMBL" id="JH795864">
    <property type="protein sequence ID" value="EJU01667.1"/>
    <property type="molecule type" value="Genomic_DNA"/>
</dbReference>
<evidence type="ECO:0000313" key="4">
    <source>
        <dbReference type="EMBL" id="EJU01667.1"/>
    </source>
</evidence>
<evidence type="ECO:0000259" key="2">
    <source>
        <dbReference type="Pfam" id="PF17733"/>
    </source>
</evidence>
<dbReference type="STRING" id="1858805.M5G774"/>
<reference evidence="4 5" key="1">
    <citation type="journal article" date="2012" name="Science">
        <title>The Paleozoic origin of enzymatic lignin decomposition reconstructed from 31 fungal genomes.</title>
        <authorList>
            <person name="Floudas D."/>
            <person name="Binder M."/>
            <person name="Riley R."/>
            <person name="Barry K."/>
            <person name="Blanchette R.A."/>
            <person name="Henrissat B."/>
            <person name="Martinez A.T."/>
            <person name="Otillar R."/>
            <person name="Spatafora J.W."/>
            <person name="Yadav J.S."/>
            <person name="Aerts A."/>
            <person name="Benoit I."/>
            <person name="Boyd A."/>
            <person name="Carlson A."/>
            <person name="Copeland A."/>
            <person name="Coutinho P.M."/>
            <person name="de Vries R.P."/>
            <person name="Ferreira P."/>
            <person name="Findley K."/>
            <person name="Foster B."/>
            <person name="Gaskell J."/>
            <person name="Glotzer D."/>
            <person name="Gorecki P."/>
            <person name="Heitman J."/>
            <person name="Hesse C."/>
            <person name="Hori C."/>
            <person name="Igarashi K."/>
            <person name="Jurgens J.A."/>
            <person name="Kallen N."/>
            <person name="Kersten P."/>
            <person name="Kohler A."/>
            <person name="Kuees U."/>
            <person name="Kumar T.K.A."/>
            <person name="Kuo A."/>
            <person name="LaButti K."/>
            <person name="Larrondo L.F."/>
            <person name="Lindquist E."/>
            <person name="Ling A."/>
            <person name="Lombard V."/>
            <person name="Lucas S."/>
            <person name="Lundell T."/>
            <person name="Martin R."/>
            <person name="McLaughlin D.J."/>
            <person name="Morgenstern I."/>
            <person name="Morin E."/>
            <person name="Murat C."/>
            <person name="Nagy L.G."/>
            <person name="Nolan M."/>
            <person name="Ohm R.A."/>
            <person name="Patyshakuliyeva A."/>
            <person name="Rokas A."/>
            <person name="Ruiz-Duenas F.J."/>
            <person name="Sabat G."/>
            <person name="Salamov A."/>
            <person name="Samejima M."/>
            <person name="Schmutz J."/>
            <person name="Slot J.C."/>
            <person name="St John F."/>
            <person name="Stenlid J."/>
            <person name="Sun H."/>
            <person name="Sun S."/>
            <person name="Syed K."/>
            <person name="Tsang A."/>
            <person name="Wiebenga A."/>
            <person name="Young D."/>
            <person name="Pisabarro A."/>
            <person name="Eastwood D.C."/>
            <person name="Martin F."/>
            <person name="Cullen D."/>
            <person name="Grigoriev I.V."/>
            <person name="Hibbett D.S."/>
        </authorList>
    </citation>
    <scope>NUCLEOTIDE SEQUENCE [LARGE SCALE GENOMIC DNA]</scope>
    <source>
        <strain evidence="4 5">DJM-731 SS1</strain>
    </source>
</reference>
<feature type="non-terminal residue" evidence="4">
    <location>
        <position position="1"/>
    </location>
</feature>
<evidence type="ECO:0000313" key="5">
    <source>
        <dbReference type="Proteomes" id="UP000030653"/>
    </source>
</evidence>
<dbReference type="RefSeq" id="XP_040628564.1">
    <property type="nucleotide sequence ID" value="XM_040774453.1"/>
</dbReference>
<dbReference type="GeneID" id="63689515"/>
<keyword evidence="5" id="KW-1185">Reference proteome</keyword>
<dbReference type="PANTHER" id="PTHR36855:SF1">
    <property type="entry name" value="PEROXISOME MEMBRANE ANCHOR PROTEIN PEX14P N-TERMINAL DOMAIN-CONTAINING PROTEIN"/>
    <property type="match status" value="1"/>
</dbReference>
<dbReference type="Proteomes" id="UP000030653">
    <property type="component" value="Unassembled WGS sequence"/>
</dbReference>
<feature type="non-terminal residue" evidence="4">
    <location>
        <position position="142"/>
    </location>
</feature>
<organism evidence="4 5">
    <name type="scientific">Dacryopinax primogenitus (strain DJM 731)</name>
    <name type="common">Brown rot fungus</name>
    <dbReference type="NCBI Taxonomy" id="1858805"/>
    <lineage>
        <taxon>Eukaryota</taxon>
        <taxon>Fungi</taxon>
        <taxon>Dikarya</taxon>
        <taxon>Basidiomycota</taxon>
        <taxon>Agaricomycotina</taxon>
        <taxon>Dacrymycetes</taxon>
        <taxon>Dacrymycetales</taxon>
        <taxon>Dacrymycetaceae</taxon>
        <taxon>Dacryopinax</taxon>
    </lineage>
</organism>
<dbReference type="InterPro" id="IPR040554">
    <property type="entry name" value="KPWE_PEX14_dom"/>
</dbReference>
<feature type="domain" description="Peroxisomal membrane protein PEX14-like KPWE" evidence="2">
    <location>
        <begin position="94"/>
        <end position="142"/>
    </location>
</feature>
<dbReference type="Pfam" id="PF17733">
    <property type="entry name" value="KPWE_dom"/>
    <property type="match status" value="1"/>
</dbReference>
<accession>M5G774</accession>
<dbReference type="OrthoDB" id="9936937at2759"/>
<dbReference type="InterPro" id="IPR058841">
    <property type="entry name" value="HTH_76"/>
</dbReference>
<dbReference type="HOGENOM" id="CLU_070882_2_1_1"/>